<evidence type="ECO:0000313" key="9">
    <source>
        <dbReference type="Proteomes" id="UP000474175"/>
    </source>
</evidence>
<dbReference type="InterPro" id="IPR013783">
    <property type="entry name" value="Ig-like_fold"/>
</dbReference>
<proteinExistence type="predicted"/>
<comment type="caution">
    <text evidence="8">The sequence shown here is derived from an EMBL/GenBank/DDBJ whole genome shotgun (WGS) entry which is preliminary data.</text>
</comment>
<sequence length="2207" mass="227462">MATSSTQLQRFLYLVARLLLVYLILGFVSSFSASAQVSGVVFRDFNANGTRETLEVGVASVTVTATFSGTIATTVSTTTGAYSFNAATIPSGTAVRLEFRSNIANEYSGPVTTTASGSNRSSVQFVTAGAGTTTANYAVNQPSDYCQANPDLITACYVNGATAGTGIDDVIVKWPYSNSGTSTTGKSTISTKNQSGQTWGLAFDRNQKKIYAAAFLKRHAGLLDNNADGFGDLGAIYQIDPATSVNNLWLDLTTLGVNVGSIGNDAARGLSNTGAPNNDPTSYSLVGQVGLGDIDLSDDNTTMYVVSLNQQELVVIDIATKALLGKYTIPNPGCTGGSPRPFGVKYYRGAVYVGVVCDAATSQLKNNLSATVYRFNGSSFTSVLTFPLTYPKGIPIISSCPNQTGWYPWVATLPAPCEDNAISYPQPILSDIEFDTDGAMILGFIDRNAHQGGWRNYGPTGNTLYFHVNAGDVLRAALVNGNFVLENGGVAGTLTGNTTNNQGPGGGEFYQGDNFSNVVNVPHEETSLGGLALIPGRGEVAVTSMDPVNEGGTDQFSSGGVIFLSNTNGSKQRSFRVYSRNDLGTFGKAAGLGDIEALCDPAPIQIGNRVWRDNNRNGIQDPGEPAIPGAVVTLYDATGTTAIASVTTNAAGEYYFSSTTLTTGTSTSSVATSALVPNTNYALVVTSLGTSTVVNGLSLSSVSPMTPGEATSANSGSTTTNNDALSVGGRPTIQLTTGPPGSVNHTYDFGFVIPGGNLGDFVWEDANRNGQQDAGEPGISNVTVSLLSSGTVVATTTTNASGLYSFTGLTPGVPYSVSFTAPAGYSATLQNIGSDVTDSDGNPVTGLTGVYSLTANEFNPTVDMGYYRPASLGDFVWVDVNQNGQQDIGEPGLPGVVVTLLDGTNTPIASTTTNASGLYSFTGLTPGVPYSVSFTTPTNYTATLANVGNDLTDSDPVGGVTAPVTLTSGENNTNVDAGFILRVASLGDFVFEDANRNGQQDVGEPGIPGVTVTLLSSGTLVATTTTNASGLYSFTGLTPGVPYSVSFTAPAGYSATLQNIGSDLTDSDGNPVTGLTGVYSLTANEFNPTVDMGYYRPASLGDFVWVDVNQNGQQDIGEPGLPGVVVTLLDGTNTLIASTTTNASGLYSFTGLTPGVPYSVSFTTPANYTATLSNVGNDLTDSDPVGGVTAPVTLTSGENNTSLDAGFLLRVASLGDFVWEDANRNGQQDVGELGIPGVTVSLLSSGTLVATTTTNASGLYSFTGLTPGVPYSVSFTAPAGYSATLQNIGNDLTDSDGNPVTGLTGVYSLTANEFNPTVDMGYYRPASLGDFVWVDVNQNGQQDAGEPGLPGVVVTLLDGTNTPIASTTTNASGLYSFTGLTPGVPYSVSFTTPTNYTATLANVGNDLTDSDPVGGVTAPVTLTSGENNTSLDAGFLLRVASLGDFVFEDANRNGQQDVGEPGIPNVTVSLLSSGTLVATTTTNASGLYSFTGLTPGVPYSVSFTAPAGYSATLQNIGSDLTDSDGNPVTGLTGVYSLTANEFNRTVDMGYYRPASLGDFVWVDVNQNGQQDAGEPGLPGVVVTLLDGTNTPIASTTTNASGLYSFTGLTPGVPYSVSFATPTNYTATLANVGNDLTDSDPVGGVTAPVTLTSGENNTSLDAGFLLRVASLGDFVFEDANRNGQQDVGEPGIPNVTVSLLSSGTLVATTTTNASGLYSFTGLTPGVPYSVSFTAPAGYSATLQNVGSDLTDSDGNPVTGLTGVYSLTADEFNRTVDMGYYRPASLGDFVWVDVNQNGQQDVGEPGLPGVVVVLLDGTNTPIASTTTNASGLYSFTGLTPGVPYSVSFVAPTGYTATIANVGGDDTKDSDVNPMTGHTQSVTLAPGENNTNLDAGFVSTTVVAPVLSLQKLVSLSKANLGDLLTYTLVVSNTGSTSANATVRDSLGTGASYVANSASFPASTSFTVGNPVSLWNIPVISAGQSLSMTYQVRIDSTGIIYNSSTIPGDTAKVCTSVSVTICMGQEYVLTATAGRTSYNWYRNGVLITDQTTNVLTITEAGSYSLAPDNTSGQCADFSCCPFIVEMDSLPAFQTRVIPATCLGTNVQANGQIILSNFKPGLQYQYSAGGTFNPAASLSGAPKVIPADGVLVSTLGNPATPQMYTVRVYNRSGCYVDQTVILITTVCGCPADACIPFVIKQIKRPQRIGTPR</sequence>
<evidence type="ECO:0000259" key="6">
    <source>
        <dbReference type="Pfam" id="PF01345"/>
    </source>
</evidence>
<evidence type="ECO:0000256" key="4">
    <source>
        <dbReference type="SAM" id="MobiDB-lite"/>
    </source>
</evidence>
<dbReference type="Gene3D" id="2.60.40.10">
    <property type="entry name" value="Immunoglobulins"/>
    <property type="match status" value="12"/>
</dbReference>
<keyword evidence="5" id="KW-1133">Transmembrane helix</keyword>
<feature type="domain" description="DUF11" evidence="6">
    <location>
        <begin position="1904"/>
        <end position="2005"/>
    </location>
</feature>
<feature type="domain" description="SD-repeat containing protein B" evidence="7">
    <location>
        <begin position="1782"/>
        <end position="1894"/>
    </location>
</feature>
<dbReference type="SUPFAM" id="SSF117074">
    <property type="entry name" value="Hypothetical protein PA1324"/>
    <property type="match status" value="11"/>
</dbReference>
<feature type="transmembrane region" description="Helical" evidence="5">
    <location>
        <begin position="12"/>
        <end position="33"/>
    </location>
</feature>
<feature type="domain" description="SD-repeat containing protein B" evidence="7">
    <location>
        <begin position="1668"/>
        <end position="1778"/>
    </location>
</feature>
<gene>
    <name evidence="8" type="ORF">GK108_17370</name>
</gene>
<dbReference type="Pfam" id="PF01345">
    <property type="entry name" value="DUF11"/>
    <property type="match status" value="1"/>
</dbReference>
<feature type="compositionally biased region" description="Low complexity" evidence="4">
    <location>
        <begin position="710"/>
        <end position="724"/>
    </location>
</feature>
<dbReference type="PANTHER" id="PTHR23303:SF15">
    <property type="entry name" value="COLOSSIN-A"/>
    <property type="match status" value="1"/>
</dbReference>
<reference evidence="8 9" key="1">
    <citation type="submission" date="2020-02" db="EMBL/GenBank/DDBJ databases">
        <title>Draft genome sequence of two Spirosoma agri KCTC 52727 and Spirosoma terrae KCTC 52035.</title>
        <authorList>
            <person name="Rojas J."/>
            <person name="Ambika Manirajan B."/>
            <person name="Suarez C."/>
            <person name="Ratering S."/>
            <person name="Schnell S."/>
        </authorList>
    </citation>
    <scope>NUCLEOTIDE SEQUENCE [LARGE SCALE GENOMIC DNA]</scope>
    <source>
        <strain evidence="8 9">KCTC 52035</strain>
    </source>
</reference>
<keyword evidence="5" id="KW-0472">Membrane</keyword>
<dbReference type="SUPFAM" id="SSF63825">
    <property type="entry name" value="YWTD domain"/>
    <property type="match status" value="1"/>
</dbReference>
<evidence type="ECO:0000256" key="5">
    <source>
        <dbReference type="SAM" id="Phobius"/>
    </source>
</evidence>
<dbReference type="EMBL" id="JAAFZH010000007">
    <property type="protein sequence ID" value="NDU96656.1"/>
    <property type="molecule type" value="Genomic_DNA"/>
</dbReference>
<evidence type="ECO:0000256" key="3">
    <source>
        <dbReference type="ARBA" id="ARBA00022729"/>
    </source>
</evidence>
<feature type="domain" description="SD-repeat containing protein B" evidence="7">
    <location>
        <begin position="605"/>
        <end position="665"/>
    </location>
</feature>
<evidence type="ECO:0000256" key="1">
    <source>
        <dbReference type="ARBA" id="ARBA00004613"/>
    </source>
</evidence>
<organism evidence="8 9">
    <name type="scientific">Spirosoma terrae</name>
    <dbReference type="NCBI Taxonomy" id="1968276"/>
    <lineage>
        <taxon>Bacteria</taxon>
        <taxon>Pseudomonadati</taxon>
        <taxon>Bacteroidota</taxon>
        <taxon>Cytophagia</taxon>
        <taxon>Cytophagales</taxon>
        <taxon>Cytophagaceae</taxon>
        <taxon>Spirosoma</taxon>
    </lineage>
</organism>
<dbReference type="GO" id="GO:0005576">
    <property type="term" value="C:extracellular region"/>
    <property type="evidence" value="ECO:0007669"/>
    <property type="project" value="UniProtKB-SubCell"/>
</dbReference>
<dbReference type="RefSeq" id="WP_163951243.1">
    <property type="nucleotide sequence ID" value="NZ_JAAFZH010000007.1"/>
</dbReference>
<accession>A0A6L9L7Q7</accession>
<dbReference type="InterPro" id="IPR051417">
    <property type="entry name" value="SDr/BOS_complex"/>
</dbReference>
<evidence type="ECO:0000259" key="7">
    <source>
        <dbReference type="Pfam" id="PF17210"/>
    </source>
</evidence>
<feature type="region of interest" description="Disordered" evidence="4">
    <location>
        <begin position="704"/>
        <end position="728"/>
    </location>
</feature>
<name>A0A6L9L7Q7_9BACT</name>
<keyword evidence="9" id="KW-1185">Reference proteome</keyword>
<keyword evidence="5" id="KW-0812">Transmembrane</keyword>
<protein>
    <submittedName>
        <fullName evidence="8">DUF11 domain-containing protein</fullName>
    </submittedName>
</protein>
<feature type="domain" description="SD-repeat containing protein B" evidence="7">
    <location>
        <begin position="984"/>
        <end position="1094"/>
    </location>
</feature>
<dbReference type="InterPro" id="IPR001434">
    <property type="entry name" value="OmcB-like_DUF11"/>
</dbReference>
<feature type="domain" description="SD-repeat containing protein B" evidence="7">
    <location>
        <begin position="1212"/>
        <end position="1322"/>
    </location>
</feature>
<feature type="domain" description="SD-repeat containing protein B" evidence="7">
    <location>
        <begin position="1554"/>
        <end position="1663"/>
    </location>
</feature>
<dbReference type="InterPro" id="IPR033764">
    <property type="entry name" value="Sdr_B"/>
</dbReference>
<evidence type="ECO:0000256" key="2">
    <source>
        <dbReference type="ARBA" id="ARBA00022525"/>
    </source>
</evidence>
<feature type="domain" description="SD-repeat containing protein B" evidence="7">
    <location>
        <begin position="870"/>
        <end position="979"/>
    </location>
</feature>
<comment type="subcellular location">
    <subcellularLocation>
        <location evidence="1">Secreted</location>
    </subcellularLocation>
</comment>
<feature type="domain" description="SD-repeat containing protein B" evidence="7">
    <location>
        <begin position="1440"/>
        <end position="1550"/>
    </location>
</feature>
<keyword evidence="3" id="KW-0732">Signal</keyword>
<dbReference type="Proteomes" id="UP000474175">
    <property type="component" value="Unassembled WGS sequence"/>
</dbReference>
<dbReference type="PANTHER" id="PTHR23303">
    <property type="entry name" value="CARBOXYPEPTIDASE REGULATORY REGION-CONTAINING"/>
    <property type="match status" value="1"/>
</dbReference>
<feature type="domain" description="SD-repeat containing protein B" evidence="7">
    <location>
        <begin position="757"/>
        <end position="866"/>
    </location>
</feature>
<keyword evidence="2" id="KW-0964">Secreted</keyword>
<feature type="domain" description="SD-repeat containing protein B" evidence="7">
    <location>
        <begin position="1098"/>
        <end position="1207"/>
    </location>
</feature>
<evidence type="ECO:0000313" key="8">
    <source>
        <dbReference type="EMBL" id="NDU96656.1"/>
    </source>
</evidence>
<dbReference type="NCBIfam" id="TIGR01451">
    <property type="entry name" value="B_ant_repeat"/>
    <property type="match status" value="1"/>
</dbReference>
<dbReference type="Pfam" id="PF17210">
    <property type="entry name" value="SdrD_B"/>
    <property type="match status" value="11"/>
</dbReference>
<dbReference type="InterPro" id="IPR047589">
    <property type="entry name" value="DUF11_rpt"/>
</dbReference>
<feature type="domain" description="SD-repeat containing protein B" evidence="7">
    <location>
        <begin position="1326"/>
        <end position="1435"/>
    </location>
</feature>